<dbReference type="FunCoup" id="B6IES1">
    <property type="interactions" value="173"/>
</dbReference>
<dbReference type="InParanoid" id="B6IES1"/>
<evidence type="ECO:0000313" key="2">
    <source>
        <dbReference type="Proteomes" id="UP000008549"/>
    </source>
</evidence>
<dbReference type="RefSeq" id="XP_045097974.1">
    <property type="nucleotide sequence ID" value="XM_045241660.1"/>
</dbReference>
<dbReference type="HOGENOM" id="CLU_2028765_0_0_1"/>
<dbReference type="EMBL" id="HE600951">
    <property type="protein sequence ID" value="CAR98401.1"/>
    <property type="molecule type" value="Genomic_DNA"/>
</dbReference>
<accession>B6IES1</accession>
<dbReference type="KEGG" id="cbr:CBG_25450"/>
<sequence>MKLYFISFFVITAICDQKQYYEKYGINFNEETEFEFLRYENFHYDDGPIATIDSTTCEAARLLCYDYLRCDYNCEDRFVPKWGQEREVEDRELPLANPCVLTQYKCYGVQNLEMAKFFKKDF</sequence>
<keyword evidence="2" id="KW-1185">Reference proteome</keyword>
<reference evidence="1 2" key="1">
    <citation type="journal article" date="2003" name="PLoS Biol.">
        <title>The genome sequence of Caenorhabditis briggsae: a platform for comparative genomics.</title>
        <authorList>
            <person name="Stein L.D."/>
            <person name="Bao Z."/>
            <person name="Blasiar D."/>
            <person name="Blumenthal T."/>
            <person name="Brent M.R."/>
            <person name="Chen N."/>
            <person name="Chinwalla A."/>
            <person name="Clarke L."/>
            <person name="Clee C."/>
            <person name="Coghlan A."/>
            <person name="Coulson A."/>
            <person name="D'Eustachio P."/>
            <person name="Fitch D.H."/>
            <person name="Fulton L.A."/>
            <person name="Fulton R.E."/>
            <person name="Griffiths-Jones S."/>
            <person name="Harris T.W."/>
            <person name="Hillier L.W."/>
            <person name="Kamath R."/>
            <person name="Kuwabara P.E."/>
            <person name="Mardis E.R."/>
            <person name="Marra M.A."/>
            <person name="Miner T.L."/>
            <person name="Minx P."/>
            <person name="Mullikin J.C."/>
            <person name="Plumb R.W."/>
            <person name="Rogers J."/>
            <person name="Schein J.E."/>
            <person name="Sohrmann M."/>
            <person name="Spieth J."/>
            <person name="Stajich J.E."/>
            <person name="Wei C."/>
            <person name="Willey D."/>
            <person name="Wilson R.K."/>
            <person name="Durbin R."/>
            <person name="Waterston R.H."/>
        </authorList>
    </citation>
    <scope>NUCLEOTIDE SEQUENCE [LARGE SCALE GENOMIC DNA]</scope>
    <source>
        <strain evidence="1 2">AF16</strain>
    </source>
</reference>
<proteinExistence type="predicted"/>
<organism evidence="1 2">
    <name type="scientific">Caenorhabditis briggsae</name>
    <dbReference type="NCBI Taxonomy" id="6238"/>
    <lineage>
        <taxon>Eukaryota</taxon>
        <taxon>Metazoa</taxon>
        <taxon>Ecdysozoa</taxon>
        <taxon>Nematoda</taxon>
        <taxon>Chromadorea</taxon>
        <taxon>Rhabditida</taxon>
        <taxon>Rhabditina</taxon>
        <taxon>Rhabditomorpha</taxon>
        <taxon>Rhabditoidea</taxon>
        <taxon>Rhabditidae</taxon>
        <taxon>Peloderinae</taxon>
        <taxon>Caenorhabditis</taxon>
    </lineage>
</organism>
<dbReference type="Proteomes" id="UP000008549">
    <property type="component" value="Unassembled WGS sequence"/>
</dbReference>
<dbReference type="WormBase" id="CBG25450">
    <property type="protein sequence ID" value="CBP33905"/>
    <property type="gene ID" value="WBGene00086864"/>
</dbReference>
<dbReference type="AlphaFoldDB" id="B6IES1"/>
<protein>
    <submittedName>
        <fullName evidence="1">Protein CBG25450</fullName>
    </submittedName>
</protein>
<gene>
    <name evidence="1 3" type="ORF">CBG25450</name>
    <name evidence="1" type="ORF">CBG_25450</name>
</gene>
<evidence type="ECO:0000313" key="1">
    <source>
        <dbReference type="EMBL" id="CAR98401.1"/>
    </source>
</evidence>
<reference evidence="1 2" key="2">
    <citation type="journal article" date="2011" name="PLoS Genet.">
        <title>Caenorhabditis briggsae recombinant inbred line genotypes reveal inter-strain incompatibility and the evolution of recombination.</title>
        <authorList>
            <person name="Ross J.A."/>
            <person name="Koboldt D.C."/>
            <person name="Staisch J.E."/>
            <person name="Chamberlin H.M."/>
            <person name="Gupta B.P."/>
            <person name="Miller R.D."/>
            <person name="Baird S.E."/>
            <person name="Haag E.S."/>
        </authorList>
    </citation>
    <scope>NUCLEOTIDE SEQUENCE [LARGE SCALE GENOMIC DNA]</scope>
    <source>
        <strain evidence="1 2">AF16</strain>
    </source>
</reference>
<dbReference type="GeneID" id="68916939"/>
<dbReference type="CTD" id="68916939"/>
<evidence type="ECO:0000313" key="3">
    <source>
        <dbReference type="WormBase" id="CBG25450"/>
    </source>
</evidence>
<name>B6IES1_CAEBR</name>